<organism evidence="1 2">
    <name type="scientific">Clostridium frigoriphilum</name>
    <dbReference type="NCBI Taxonomy" id="443253"/>
    <lineage>
        <taxon>Bacteria</taxon>
        <taxon>Bacillati</taxon>
        <taxon>Bacillota</taxon>
        <taxon>Clostridia</taxon>
        <taxon>Eubacteriales</taxon>
        <taxon>Clostridiaceae</taxon>
        <taxon>Clostridium</taxon>
    </lineage>
</organism>
<comment type="caution">
    <text evidence="1">The sequence shown here is derived from an EMBL/GenBank/DDBJ whole genome shotgun (WGS) entry which is preliminary data.</text>
</comment>
<proteinExistence type="predicted"/>
<evidence type="ECO:0000313" key="2">
    <source>
        <dbReference type="Proteomes" id="UP001498469"/>
    </source>
</evidence>
<name>A0ABU7UT31_9CLOT</name>
<gene>
    <name evidence="1" type="ORF">SJI18_16850</name>
</gene>
<reference evidence="1 2" key="1">
    <citation type="submission" date="2023-11" db="EMBL/GenBank/DDBJ databases">
        <title>Draft genome sequence of a psychrophilic Clostridium strain from permafrost water brine.</title>
        <authorList>
            <person name="Shcherbakova V.A."/>
            <person name="Trubitsyn V.E."/>
            <person name="Zakharyuk A.G."/>
        </authorList>
    </citation>
    <scope>NUCLEOTIDE SEQUENCE [LARGE SCALE GENOMIC DNA]</scope>
    <source>
        <strain evidence="1 2">14F</strain>
    </source>
</reference>
<evidence type="ECO:0000313" key="1">
    <source>
        <dbReference type="EMBL" id="MEF2113974.1"/>
    </source>
</evidence>
<keyword evidence="2" id="KW-1185">Reference proteome</keyword>
<accession>A0ABU7UT31</accession>
<sequence length="190" mass="21638">MLIDLSVKITKESNKNVLNNDEAKMASFGHLGTHFDVMDKEFQLEYTKRDAIVFDVSQILDKDIDVSDIDINLVNENMFVAFYTGYIEKEGYGTKTYFTSHPQLSDELITQLVNRKISIIGIDFAGVRRGKDHTTKDQYCADRDVFVIENLCNLGKVLNQKKSIKFTANTYPINFADMTGLPCRVVAEME</sequence>
<dbReference type="RefSeq" id="WP_216252406.1">
    <property type="nucleotide sequence ID" value="NZ_JAZHFS010000017.1"/>
</dbReference>
<dbReference type="InterPro" id="IPR007325">
    <property type="entry name" value="KFase/CYL"/>
</dbReference>
<protein>
    <submittedName>
        <fullName evidence="1">Cyclase family protein</fullName>
    </submittedName>
</protein>
<dbReference type="Proteomes" id="UP001498469">
    <property type="component" value="Unassembled WGS sequence"/>
</dbReference>
<dbReference type="Pfam" id="PF04199">
    <property type="entry name" value="Cyclase"/>
    <property type="match status" value="1"/>
</dbReference>
<dbReference type="EMBL" id="JAZHFS010000017">
    <property type="protein sequence ID" value="MEF2113974.1"/>
    <property type="molecule type" value="Genomic_DNA"/>
</dbReference>